<dbReference type="Gene3D" id="3.30.1360.200">
    <property type="match status" value="1"/>
</dbReference>
<feature type="domain" description="Protein export membrane protein SecD/SecF C-terminal" evidence="11">
    <location>
        <begin position="686"/>
        <end position="870"/>
    </location>
</feature>
<dbReference type="InterPro" id="IPR005791">
    <property type="entry name" value="SecD"/>
</dbReference>
<feature type="transmembrane region" description="Helical" evidence="9">
    <location>
        <begin position="819"/>
        <end position="837"/>
    </location>
</feature>
<dbReference type="Pfam" id="PF07549">
    <property type="entry name" value="Sec_GG"/>
    <property type="match status" value="2"/>
</dbReference>
<keyword evidence="5 9" id="KW-0653">Protein transport</keyword>
<keyword evidence="6 9" id="KW-1133">Transmembrane helix</keyword>
<keyword evidence="7 9" id="KW-0811">Translocation</keyword>
<dbReference type="PANTHER" id="PTHR30081">
    <property type="entry name" value="PROTEIN-EXPORT MEMBRANE PROTEIN SEC"/>
    <property type="match status" value="1"/>
</dbReference>
<dbReference type="GO" id="GO:0043952">
    <property type="term" value="P:protein transport by the Sec complex"/>
    <property type="evidence" value="ECO:0007669"/>
    <property type="project" value="UniProtKB-UniRule"/>
</dbReference>
<dbReference type="FunFam" id="1.20.1640.10:FF:000004">
    <property type="entry name" value="Protein translocase subunit SecD"/>
    <property type="match status" value="1"/>
</dbReference>
<feature type="domain" description="SecDF P1 head subdomain" evidence="13">
    <location>
        <begin position="277"/>
        <end position="381"/>
    </location>
</feature>
<dbReference type="NCBIfam" id="TIGR00966">
    <property type="entry name" value="transloc_SecF"/>
    <property type="match status" value="1"/>
</dbReference>
<feature type="domain" description="Protein export membrane protein SecD/SecF C-terminal" evidence="11">
    <location>
        <begin position="383"/>
        <end position="553"/>
    </location>
</feature>
<dbReference type="GO" id="GO:0005886">
    <property type="term" value="C:plasma membrane"/>
    <property type="evidence" value="ECO:0007669"/>
    <property type="project" value="UniProtKB-SubCell"/>
</dbReference>
<dbReference type="NCBIfam" id="TIGR00916">
    <property type="entry name" value="2A0604s01"/>
    <property type="match status" value="2"/>
</dbReference>
<sequence length="890" mass="94699">MHSQRYKATDRNDRPCGRFRRGEIMKRPTLLKRIGVWGICLLCLWLALPNAFYARVDAQNQSSAAEHAVEASWPGWMPSSLINLGLDLRGGAHLLAEVDVLGAIDQRLAALWPSLRDALREEGGSSVQIRRIDAPSGEMRIALTPADFSERAAEIAAGFASSVVTPAGLAAQDLDVALEEGVLVLRYSDAGTQALTDQLVSQSLETIRRRIDEAGTREPTILRQGEDRIVIEVPGFSDAEALKGLIGTTAQLSFHEVLPRGSQDDDSALTLPLAGEAGVTYQLDPKPVVSGDHLTDSQASFDQNGRPAVSFRFDTAGARAFGDFTAANIGSPFAIVLDGEILSAPVIQDHIPGGSGIITGQFTIDESTQLATLLRSGSLPAKLTFLEEKTVGPELGSDSIAAGLNAGLIGLAAVSALMLVCYGGLGLAAVAALAINMAILMAVLSVVGATLTLPGIAGIVLTLGMAVDANVLIFERIREEVRSERNLWRAVGRGFDNAFSSILDANLTGLLTAGLMFWLGAGPVRGFAITLGLGILTSMFTALVVTKLILQSWLEWRRPSRLPLNGLFRFLDRQPVIDFFRLQWVTFGASATAMLASILLIATLGLNLGIDFTGGTSLRIETPHVLQLEEYRGALSDLGFADVAVSEVFGSGGADAAHVANLRIAAESDGASGGAALSSEQVQDVRTALLQVDPDMSFTASESIGGKVSPELVNAAMMAIAGGVLSILAYVWMRFEWQFAVGAVVALVHDILLTLGLFALLGLKIDLAFVAALLTILGYSINDTVVVFDRVRENLRRHVSMPLRDLLNLSASETLSRTVLTSATTLIALLALLLFGGDVIRSFALAITFGIVVGTYSTIYVAKNIVLFLGVDRRLPEARKPVGRFDHIEA</sequence>
<feature type="transmembrane region" description="Helical" evidence="9">
    <location>
        <begin position="495"/>
        <end position="521"/>
    </location>
</feature>
<comment type="subunit">
    <text evidence="9">Forms a complex with SecF. Part of the essential Sec protein translocation apparatus which comprises SecA, SecYEG and auxiliary proteins SecDF-YajC and YidC.</text>
</comment>
<evidence type="ECO:0000256" key="3">
    <source>
        <dbReference type="ARBA" id="ARBA00022475"/>
    </source>
</evidence>
<evidence type="ECO:0000259" key="11">
    <source>
        <dbReference type="Pfam" id="PF02355"/>
    </source>
</evidence>
<dbReference type="InterPro" id="IPR055344">
    <property type="entry name" value="SecD_SecF_C_bact"/>
</dbReference>
<evidence type="ECO:0000256" key="9">
    <source>
        <dbReference type="HAMAP-Rule" id="MF_01463"/>
    </source>
</evidence>
<dbReference type="GO" id="GO:0006605">
    <property type="term" value="P:protein targeting"/>
    <property type="evidence" value="ECO:0007669"/>
    <property type="project" value="UniProtKB-UniRule"/>
</dbReference>
<evidence type="ECO:0000256" key="2">
    <source>
        <dbReference type="ARBA" id="ARBA00022448"/>
    </source>
</evidence>
<reference evidence="14 15" key="1">
    <citation type="submission" date="2017-06" db="EMBL/GenBank/DDBJ databases">
        <authorList>
            <person name="Kim H.J."/>
            <person name="Triplett B.A."/>
        </authorList>
    </citation>
    <scope>NUCLEOTIDE SEQUENCE [LARGE SCALE GENOMIC DNA]</scope>
    <source>
        <strain evidence="14 15">DSM 29339</strain>
    </source>
</reference>
<comment type="similarity">
    <text evidence="10">Belongs to the SecD/SecF family. SecF subfamily.</text>
</comment>
<dbReference type="HAMAP" id="MF_01463_B">
    <property type="entry name" value="SecD_B"/>
    <property type="match status" value="1"/>
</dbReference>
<dbReference type="InterPro" id="IPR048634">
    <property type="entry name" value="SecD_SecF_C"/>
</dbReference>
<evidence type="ECO:0000259" key="12">
    <source>
        <dbReference type="Pfam" id="PF21760"/>
    </source>
</evidence>
<comment type="similarity">
    <text evidence="9">Belongs to the SecD/SecF family. SecD subfamily.</text>
</comment>
<evidence type="ECO:0000256" key="1">
    <source>
        <dbReference type="ARBA" id="ARBA00004651"/>
    </source>
</evidence>
<dbReference type="Pfam" id="PF21760">
    <property type="entry name" value="SecD_1st"/>
    <property type="match status" value="1"/>
</dbReference>
<feature type="transmembrane region" description="Helical" evidence="9">
    <location>
        <begin position="34"/>
        <end position="53"/>
    </location>
</feature>
<dbReference type="Gene3D" id="3.30.70.3400">
    <property type="match status" value="1"/>
</dbReference>
<evidence type="ECO:0000256" key="8">
    <source>
        <dbReference type="ARBA" id="ARBA00023136"/>
    </source>
</evidence>
<dbReference type="InterPro" id="IPR054384">
    <property type="entry name" value="SecDF_P1_head"/>
</dbReference>
<proteinExistence type="inferred from homology"/>
<keyword evidence="15" id="KW-1185">Reference proteome</keyword>
<gene>
    <name evidence="10" type="primary">secF</name>
    <name evidence="9" type="synonym">secD</name>
    <name evidence="14" type="ORF">SAMN05421757_101772</name>
</gene>
<evidence type="ECO:0000256" key="7">
    <source>
        <dbReference type="ARBA" id="ARBA00023010"/>
    </source>
</evidence>
<dbReference type="InterPro" id="IPR022813">
    <property type="entry name" value="SecD/SecF_arch_bac"/>
</dbReference>
<evidence type="ECO:0000313" key="14">
    <source>
        <dbReference type="EMBL" id="SNS30386.1"/>
    </source>
</evidence>
<dbReference type="NCBIfam" id="NF009583">
    <property type="entry name" value="PRK13024.1-3"/>
    <property type="match status" value="1"/>
</dbReference>
<dbReference type="SUPFAM" id="SSF82866">
    <property type="entry name" value="Multidrug efflux transporter AcrB transmembrane domain"/>
    <property type="match status" value="2"/>
</dbReference>
<keyword evidence="3 9" id="KW-1003">Cell membrane</keyword>
<protein>
    <recommendedName>
        <fullName evidence="9 10">Multifunctional fusion protein</fullName>
    </recommendedName>
    <domain>
        <recommendedName>
            <fullName evidence="9">Protein translocase subunit SecD</fullName>
        </recommendedName>
    </domain>
    <domain>
        <recommendedName>
            <fullName evidence="10">Protein-export membrane protein SecF</fullName>
        </recommendedName>
    </domain>
</protein>
<dbReference type="Pfam" id="PF02355">
    <property type="entry name" value="SecD_SecF_C"/>
    <property type="match status" value="2"/>
</dbReference>
<dbReference type="InterPro" id="IPR022645">
    <property type="entry name" value="SecD/SecF_bac"/>
</dbReference>
<dbReference type="InterPro" id="IPR022646">
    <property type="entry name" value="SecD/SecF_CS"/>
</dbReference>
<dbReference type="AlphaFoldDB" id="A0A239DD77"/>
<feature type="domain" description="Protein translocase subunit SecDF P1" evidence="12">
    <location>
        <begin position="200"/>
        <end position="257"/>
    </location>
</feature>
<comment type="subcellular location">
    <subcellularLocation>
        <location evidence="1 9">Cell membrane</location>
        <topology evidence="1 9">Multi-pass membrane protein</topology>
    </subcellularLocation>
</comment>
<comment type="function">
    <text evidence="9">Part of the Sec protein translocase complex. Interacts with the SecYEG preprotein conducting channel. SecDF uses the proton motive force (PMF) to complete protein translocation after the ATP-dependent function of SecA.</text>
</comment>
<keyword evidence="8 9" id="KW-0472">Membrane</keyword>
<dbReference type="Gene3D" id="1.20.1640.10">
    <property type="entry name" value="Multidrug efflux transporter AcrB transmembrane domain"/>
    <property type="match status" value="2"/>
</dbReference>
<evidence type="ECO:0000256" key="4">
    <source>
        <dbReference type="ARBA" id="ARBA00022692"/>
    </source>
</evidence>
<keyword evidence="2 9" id="KW-0813">Transport</keyword>
<name>A0A239DD77_9RHOB</name>
<dbReference type="GO" id="GO:0065002">
    <property type="term" value="P:intracellular protein transmembrane transport"/>
    <property type="evidence" value="ECO:0007669"/>
    <property type="project" value="UniProtKB-UniRule"/>
</dbReference>
<comment type="caution">
    <text evidence="9">Lacks conserved residue(s) required for the propagation of feature annotation.</text>
</comment>
<evidence type="ECO:0000256" key="10">
    <source>
        <dbReference type="HAMAP-Rule" id="MF_01464"/>
    </source>
</evidence>
<dbReference type="InterPro" id="IPR048631">
    <property type="entry name" value="SecD_1st"/>
</dbReference>
<dbReference type="EMBL" id="FZOY01000001">
    <property type="protein sequence ID" value="SNS30386.1"/>
    <property type="molecule type" value="Genomic_DNA"/>
</dbReference>
<dbReference type="GO" id="GO:0015450">
    <property type="term" value="F:protein-transporting ATPase activity"/>
    <property type="evidence" value="ECO:0007669"/>
    <property type="project" value="InterPro"/>
</dbReference>
<dbReference type="InterPro" id="IPR005665">
    <property type="entry name" value="SecF_bac"/>
</dbReference>
<evidence type="ECO:0000313" key="15">
    <source>
        <dbReference type="Proteomes" id="UP000198426"/>
    </source>
</evidence>
<feature type="transmembrane region" description="Helical" evidence="9">
    <location>
        <begin position="843"/>
        <end position="871"/>
    </location>
</feature>
<feature type="transmembrane region" description="Helical" evidence="9">
    <location>
        <begin position="712"/>
        <end position="732"/>
    </location>
</feature>
<evidence type="ECO:0000256" key="5">
    <source>
        <dbReference type="ARBA" id="ARBA00022927"/>
    </source>
</evidence>
<feature type="transmembrane region" description="Helical" evidence="9">
    <location>
        <begin position="584"/>
        <end position="610"/>
    </location>
</feature>
<evidence type="ECO:0000256" key="6">
    <source>
        <dbReference type="ARBA" id="ARBA00022989"/>
    </source>
</evidence>
<evidence type="ECO:0000259" key="13">
    <source>
        <dbReference type="Pfam" id="PF22599"/>
    </source>
</evidence>
<keyword evidence="4 9" id="KW-0812">Transmembrane</keyword>
<dbReference type="HAMAP" id="MF_01464_B">
    <property type="entry name" value="SecF_B"/>
    <property type="match status" value="1"/>
</dbReference>
<feature type="transmembrane region" description="Helical" evidence="9">
    <location>
        <begin position="739"/>
        <end position="761"/>
    </location>
</feature>
<dbReference type="PANTHER" id="PTHR30081:SF1">
    <property type="entry name" value="PROTEIN TRANSLOCASE SUBUNIT SECD"/>
    <property type="match status" value="1"/>
</dbReference>
<accession>A0A239DD77</accession>
<dbReference type="Pfam" id="PF22599">
    <property type="entry name" value="SecDF_P1_head"/>
    <property type="match status" value="1"/>
</dbReference>
<feature type="transmembrane region" description="Helical" evidence="9">
    <location>
        <begin position="527"/>
        <end position="550"/>
    </location>
</feature>
<organism evidence="14 15">
    <name type="scientific">Tropicimonas sediminicola</name>
    <dbReference type="NCBI Taxonomy" id="1031541"/>
    <lineage>
        <taxon>Bacteria</taxon>
        <taxon>Pseudomonadati</taxon>
        <taxon>Pseudomonadota</taxon>
        <taxon>Alphaproteobacteria</taxon>
        <taxon>Rhodobacterales</taxon>
        <taxon>Roseobacteraceae</taxon>
        <taxon>Tropicimonas</taxon>
    </lineage>
</organism>
<comment type="subunit">
    <text evidence="10">Forms a complex with SecD. Part of the essential Sec protein translocation apparatus which comprises SecA, SecYEG and auxiliary proteins SecDF-YajC and YidC.</text>
</comment>
<dbReference type="Proteomes" id="UP000198426">
    <property type="component" value="Unassembled WGS sequence"/>
</dbReference>
<dbReference type="NCBIfam" id="TIGR01129">
    <property type="entry name" value="secD"/>
    <property type="match status" value="1"/>
</dbReference>
<dbReference type="PRINTS" id="PR01755">
    <property type="entry name" value="SECFTRNLCASE"/>
</dbReference>
<feature type="transmembrane region" description="Helical" evidence="9">
    <location>
        <begin position="767"/>
        <end position="788"/>
    </location>
</feature>